<accession>A0A1H4NGW1</accession>
<evidence type="ECO:0000313" key="2">
    <source>
        <dbReference type="EMBL" id="SEB94118.1"/>
    </source>
</evidence>
<dbReference type="EMBL" id="FNTH01000001">
    <property type="protein sequence ID" value="SEB94118.1"/>
    <property type="molecule type" value="Genomic_DNA"/>
</dbReference>
<reference evidence="2 3" key="1">
    <citation type="submission" date="2016-10" db="EMBL/GenBank/DDBJ databases">
        <authorList>
            <person name="de Groot N.N."/>
        </authorList>
    </citation>
    <scope>NUCLEOTIDE SEQUENCE [LARGE SCALE GENOMIC DNA]</scope>
    <source>
        <strain evidence="2 3">MT12</strain>
    </source>
</reference>
<protein>
    <submittedName>
        <fullName evidence="2">Uncharacterized protein</fullName>
    </submittedName>
</protein>
<evidence type="ECO:0000256" key="1">
    <source>
        <dbReference type="SAM" id="Phobius"/>
    </source>
</evidence>
<feature type="transmembrane region" description="Helical" evidence="1">
    <location>
        <begin position="118"/>
        <end position="135"/>
    </location>
</feature>
<keyword evidence="1" id="KW-0472">Membrane</keyword>
<dbReference type="Proteomes" id="UP000198992">
    <property type="component" value="Unassembled WGS sequence"/>
</dbReference>
<keyword evidence="1" id="KW-0812">Transmembrane</keyword>
<dbReference type="AlphaFoldDB" id="A0A1H4NGW1"/>
<gene>
    <name evidence="2" type="ORF">SAMN05444164_0620</name>
</gene>
<evidence type="ECO:0000313" key="3">
    <source>
        <dbReference type="Proteomes" id="UP000198992"/>
    </source>
</evidence>
<organism evidence="2 3">
    <name type="scientific">Bradyrhizobium erythrophlei</name>
    <dbReference type="NCBI Taxonomy" id="1437360"/>
    <lineage>
        <taxon>Bacteria</taxon>
        <taxon>Pseudomonadati</taxon>
        <taxon>Pseudomonadota</taxon>
        <taxon>Alphaproteobacteria</taxon>
        <taxon>Hyphomicrobiales</taxon>
        <taxon>Nitrobacteraceae</taxon>
        <taxon>Bradyrhizobium</taxon>
    </lineage>
</organism>
<dbReference type="RefSeq" id="WP_143046576.1">
    <property type="nucleotide sequence ID" value="NZ_FNTH01000001.1"/>
</dbReference>
<keyword evidence="1" id="KW-1133">Transmembrane helix</keyword>
<name>A0A1H4NGW1_9BRAD</name>
<proteinExistence type="predicted"/>
<sequence length="157" mass="17719">MKQRWGNEITLDEIDEGWKIVRGMIEAAEQRVILTLADRETAFKQIKLLAGVLIQPPRLQGDRGRVNVEADLAVIADIKKFGSLPKAVRGHMRDGRLSPNTTERSHIERIRALKTHDLTLSFFLFWFAGLLPAIVSKCSNTCEAFPCPPRNFSLPPQ</sequence>